<dbReference type="RefSeq" id="WP_218097846.1">
    <property type="nucleotide sequence ID" value="NZ_CAJVCE010000003.1"/>
</dbReference>
<name>A0ABN7TG80_9BACL</name>
<evidence type="ECO:0008006" key="3">
    <source>
        <dbReference type="Google" id="ProtNLM"/>
    </source>
</evidence>
<sequence length="76" mass="9084">MLDMAERITILKECEQDCYSICYYLLQCEKMACEASQNALYRLFQTNRFFVQDSETVKEMLRKESIRCALQVRKLV</sequence>
<accession>A0ABN7TG80</accession>
<dbReference type="EMBL" id="CAJVCE010000003">
    <property type="protein sequence ID" value="CAG7629014.1"/>
    <property type="molecule type" value="Genomic_DNA"/>
</dbReference>
<organism evidence="1 2">
    <name type="scientific">Paenibacillus allorhizosphaerae</name>
    <dbReference type="NCBI Taxonomy" id="2849866"/>
    <lineage>
        <taxon>Bacteria</taxon>
        <taxon>Bacillati</taxon>
        <taxon>Bacillota</taxon>
        <taxon>Bacilli</taxon>
        <taxon>Bacillales</taxon>
        <taxon>Paenibacillaceae</taxon>
        <taxon>Paenibacillus</taxon>
    </lineage>
</organism>
<reference evidence="1 2" key="1">
    <citation type="submission" date="2021-06" db="EMBL/GenBank/DDBJ databases">
        <authorList>
            <person name="Criscuolo A."/>
        </authorList>
    </citation>
    <scope>NUCLEOTIDE SEQUENCE [LARGE SCALE GENOMIC DNA]</scope>
    <source>
        <strain evidence="2">CIP 111802</strain>
    </source>
</reference>
<protein>
    <recommendedName>
        <fullName evidence="3">HEPN domain-containing protein</fullName>
    </recommendedName>
</protein>
<evidence type="ECO:0000313" key="1">
    <source>
        <dbReference type="EMBL" id="CAG7629014.1"/>
    </source>
</evidence>
<comment type="caution">
    <text evidence="1">The sequence shown here is derived from an EMBL/GenBank/DDBJ whole genome shotgun (WGS) entry which is preliminary data.</text>
</comment>
<gene>
    <name evidence="1" type="ORF">PAECIP111802_01515</name>
</gene>
<evidence type="ECO:0000313" key="2">
    <source>
        <dbReference type="Proteomes" id="UP000730618"/>
    </source>
</evidence>
<proteinExistence type="predicted"/>
<dbReference type="Proteomes" id="UP000730618">
    <property type="component" value="Unassembled WGS sequence"/>
</dbReference>
<keyword evidence="2" id="KW-1185">Reference proteome</keyword>